<keyword evidence="2" id="KW-1185">Reference proteome</keyword>
<gene>
    <name evidence="1" type="ORF">ACOLOM_LOCUS5395</name>
</gene>
<dbReference type="Proteomes" id="UP000789525">
    <property type="component" value="Unassembled WGS sequence"/>
</dbReference>
<accession>A0ACA9M4F6</accession>
<evidence type="ECO:0000313" key="1">
    <source>
        <dbReference type="EMBL" id="CAG8565399.1"/>
    </source>
</evidence>
<dbReference type="EMBL" id="CAJVPT010009892">
    <property type="protein sequence ID" value="CAG8565399.1"/>
    <property type="molecule type" value="Genomic_DNA"/>
</dbReference>
<evidence type="ECO:0000313" key="2">
    <source>
        <dbReference type="Proteomes" id="UP000789525"/>
    </source>
</evidence>
<name>A0ACA9M4F6_9GLOM</name>
<sequence length="261" mass="29221">MTSATTQQNKTSAHGIGFGATQPSSQISTSNVLVISSDIDKERESVPSVQPSVSTKGKGIFYVATFQGELHNLSQTLTPDFSFDQSLRKKFLDPAINLLFRAMKKELEEKEKTIEDLQRELAGVGFTPNSITGKNLVTKLKDLQDENEELGRQLRQGRVEQYEVEIALQRKLINELRHGLEADYENQFIAFDSEIERLQDLIFQLQSRLKHYENKFGPLLSSNKDNTALDKSKSSVADGEEIKPIDVSSKRDLISQGGDKG</sequence>
<proteinExistence type="predicted"/>
<organism evidence="1 2">
    <name type="scientific">Acaulospora colombiana</name>
    <dbReference type="NCBI Taxonomy" id="27376"/>
    <lineage>
        <taxon>Eukaryota</taxon>
        <taxon>Fungi</taxon>
        <taxon>Fungi incertae sedis</taxon>
        <taxon>Mucoromycota</taxon>
        <taxon>Glomeromycotina</taxon>
        <taxon>Glomeromycetes</taxon>
        <taxon>Diversisporales</taxon>
        <taxon>Acaulosporaceae</taxon>
        <taxon>Acaulospora</taxon>
    </lineage>
</organism>
<reference evidence="1" key="1">
    <citation type="submission" date="2021-06" db="EMBL/GenBank/DDBJ databases">
        <authorList>
            <person name="Kallberg Y."/>
            <person name="Tangrot J."/>
            <person name="Rosling A."/>
        </authorList>
    </citation>
    <scope>NUCLEOTIDE SEQUENCE</scope>
    <source>
        <strain evidence="1">CL356</strain>
    </source>
</reference>
<comment type="caution">
    <text evidence="1">The sequence shown here is derived from an EMBL/GenBank/DDBJ whole genome shotgun (WGS) entry which is preliminary data.</text>
</comment>
<protein>
    <submittedName>
        <fullName evidence="1">16178_t:CDS:1</fullName>
    </submittedName>
</protein>